<evidence type="ECO:0000256" key="1">
    <source>
        <dbReference type="SAM" id="MobiDB-lite"/>
    </source>
</evidence>
<protein>
    <recommendedName>
        <fullName evidence="2">EF-hand domain-containing protein</fullName>
    </recommendedName>
</protein>
<dbReference type="AlphaFoldDB" id="A0A8C4QYM2"/>
<reference evidence="3" key="2">
    <citation type="submission" date="2025-09" db="UniProtKB">
        <authorList>
            <consortium name="Ensembl"/>
        </authorList>
    </citation>
    <scope>IDENTIFICATION</scope>
</reference>
<accession>A0A8C4QYM2</accession>
<dbReference type="GO" id="GO:0016460">
    <property type="term" value="C:myosin II complex"/>
    <property type="evidence" value="ECO:0007669"/>
    <property type="project" value="TreeGrafter"/>
</dbReference>
<dbReference type="InterPro" id="IPR002048">
    <property type="entry name" value="EF_hand_dom"/>
</dbReference>
<sequence length="200" mass="22602">MPAKVAKKAEPKAAPPPPPEPEKPKEVPFDPSTMKVEFTHEQIEEYKDTFILFDKTGDLKVNYGQAGDIMRAIGFNPTNKAINYVLGKLSEEELKNKMMDFTIFLAMVQYIVKTKDIQGTVEEFMEGLRVFDKENNGTVLGAELRHVLISLGEKMPEKDVDLLLQGLEDDEGFIKYEGKYIVGASNIIRISKGTQIARFW</sequence>
<dbReference type="FunFam" id="1.10.238.10:FF:000001">
    <property type="entry name" value="Calmodulin 1"/>
    <property type="match status" value="1"/>
</dbReference>
<dbReference type="OMA" id="KGTQIAR"/>
<name>A0A8C4QYM2_EPTBU</name>
<organism evidence="3 4">
    <name type="scientific">Eptatretus burgeri</name>
    <name type="common">Inshore hagfish</name>
    <dbReference type="NCBI Taxonomy" id="7764"/>
    <lineage>
        <taxon>Eukaryota</taxon>
        <taxon>Metazoa</taxon>
        <taxon>Chordata</taxon>
        <taxon>Craniata</taxon>
        <taxon>Vertebrata</taxon>
        <taxon>Cyclostomata</taxon>
        <taxon>Myxini</taxon>
        <taxon>Myxiniformes</taxon>
        <taxon>Myxinidae</taxon>
        <taxon>Eptatretinae</taxon>
        <taxon>Eptatretus</taxon>
    </lineage>
</organism>
<feature type="domain" description="EF-hand" evidence="2">
    <location>
        <begin position="119"/>
        <end position="154"/>
    </location>
</feature>
<evidence type="ECO:0000259" key="2">
    <source>
        <dbReference type="PROSITE" id="PS50222"/>
    </source>
</evidence>
<dbReference type="Ensembl" id="ENSEBUT00000021765.1">
    <property type="protein sequence ID" value="ENSEBUP00000021189.1"/>
    <property type="gene ID" value="ENSEBUG00000013099.1"/>
</dbReference>
<keyword evidence="4" id="KW-1185">Reference proteome</keyword>
<evidence type="ECO:0000313" key="3">
    <source>
        <dbReference type="Ensembl" id="ENSEBUP00000021189.1"/>
    </source>
</evidence>
<dbReference type="SUPFAM" id="SSF47473">
    <property type="entry name" value="EF-hand"/>
    <property type="match status" value="1"/>
</dbReference>
<evidence type="ECO:0000313" key="4">
    <source>
        <dbReference type="Proteomes" id="UP000694388"/>
    </source>
</evidence>
<dbReference type="InterPro" id="IPR050230">
    <property type="entry name" value="CALM/Myosin/TropC-like"/>
</dbReference>
<dbReference type="GeneTree" id="ENSGT01030000234570"/>
<dbReference type="SMART" id="SM00054">
    <property type="entry name" value="EFh"/>
    <property type="match status" value="2"/>
</dbReference>
<dbReference type="PANTHER" id="PTHR23048:SF49">
    <property type="entry name" value="FI08416P-RELATED"/>
    <property type="match status" value="1"/>
</dbReference>
<dbReference type="InterPro" id="IPR011992">
    <property type="entry name" value="EF-hand-dom_pair"/>
</dbReference>
<dbReference type="Proteomes" id="UP000694388">
    <property type="component" value="Unplaced"/>
</dbReference>
<feature type="region of interest" description="Disordered" evidence="1">
    <location>
        <begin position="1"/>
        <end position="30"/>
    </location>
</feature>
<dbReference type="PANTHER" id="PTHR23048">
    <property type="entry name" value="MYOSIN LIGHT CHAIN 1, 3"/>
    <property type="match status" value="1"/>
</dbReference>
<dbReference type="PROSITE" id="PS50222">
    <property type="entry name" value="EF_HAND_2"/>
    <property type="match status" value="2"/>
</dbReference>
<dbReference type="GO" id="GO:0005509">
    <property type="term" value="F:calcium ion binding"/>
    <property type="evidence" value="ECO:0007669"/>
    <property type="project" value="InterPro"/>
</dbReference>
<feature type="domain" description="EF-hand" evidence="2">
    <location>
        <begin position="41"/>
        <end position="76"/>
    </location>
</feature>
<dbReference type="Gene3D" id="1.10.238.10">
    <property type="entry name" value="EF-hand"/>
    <property type="match status" value="2"/>
</dbReference>
<reference evidence="3" key="1">
    <citation type="submission" date="2025-08" db="UniProtKB">
        <authorList>
            <consortium name="Ensembl"/>
        </authorList>
    </citation>
    <scope>IDENTIFICATION</scope>
</reference>
<proteinExistence type="predicted"/>